<evidence type="ECO:0000313" key="2">
    <source>
        <dbReference type="EMBL" id="KAF3067878.1"/>
    </source>
</evidence>
<accession>A0A9P4XBP1</accession>
<keyword evidence="1" id="KW-1133">Transmembrane helix</keyword>
<reference evidence="2 3" key="1">
    <citation type="submission" date="2018-06" db="EMBL/GenBank/DDBJ databases">
        <title>Genome analysis of cellulolytic fungus Trichoderma lentiforme CFAM-422.</title>
        <authorList>
            <person name="Steindorff A.S."/>
            <person name="Formighieri E.F."/>
            <person name="Midorikawa G.E.O."/>
            <person name="Tamietti M.S."/>
            <person name="Ramos E.Z."/>
            <person name="Silva A.S."/>
            <person name="Bon E.P.S."/>
            <person name="Mendes T.D."/>
            <person name="Damaso M.C.T."/>
            <person name="Favaro L.C.L."/>
        </authorList>
    </citation>
    <scope>NUCLEOTIDE SEQUENCE [LARGE SCALE GENOMIC DNA]</scope>
    <source>
        <strain evidence="2 3">CFAM-422</strain>
    </source>
</reference>
<name>A0A9P4XBP1_9HYPO</name>
<sequence length="387" mass="43831">MAINKPHPHHFNDTNNVGDTAKALDHLAVTNLIEFDAVGVLKRLHDCAGERWSKEESIRNFSTFANSSHSPDLRRWGTYISQVCRFKSESQNDNDLAGPGRLKHSTSVFVIEIQEAQCFFILAIQIGLIYANIRLTEDFGTDDWSGVIRSRTAMNCLTVIAALTLLLNQVTLHQLQLDSLYSFVLCTTVFIMSYVATTASILDNMDIDTIYRMSADGDNVKCGGFASLDALCDGPYFIGTLYEFTPRFVMRMCFTGLCLLWAKKIWKEAAGTLWLRNYAEKVSGTESLILLYVIQLGRFLTDTFLFAFEIIIVVHMWSNFFMLFGIWDDVGSFDEMNDWPIGQLELRGHSQSEFLKLLLSSENRDSQVTRNIKRMNLDCLTSGVNHA</sequence>
<protein>
    <submittedName>
        <fullName evidence="2">Uncharacterized protein</fullName>
    </submittedName>
</protein>
<keyword evidence="1" id="KW-0812">Transmembrane</keyword>
<dbReference type="EMBL" id="QLNT01000015">
    <property type="protein sequence ID" value="KAF3067878.1"/>
    <property type="molecule type" value="Genomic_DNA"/>
</dbReference>
<evidence type="ECO:0000313" key="3">
    <source>
        <dbReference type="Proteomes" id="UP000801864"/>
    </source>
</evidence>
<keyword evidence="1" id="KW-0472">Membrane</keyword>
<dbReference type="Proteomes" id="UP000801864">
    <property type="component" value="Unassembled WGS sequence"/>
</dbReference>
<feature type="transmembrane region" description="Helical" evidence="1">
    <location>
        <begin position="180"/>
        <end position="202"/>
    </location>
</feature>
<feature type="transmembrane region" description="Helical" evidence="1">
    <location>
        <begin position="304"/>
        <end position="327"/>
    </location>
</feature>
<dbReference type="AlphaFoldDB" id="A0A9P4XBP1"/>
<gene>
    <name evidence="2" type="ORF">CFAM422_008486</name>
</gene>
<organism evidence="2 3">
    <name type="scientific">Trichoderma lentiforme</name>
    <dbReference type="NCBI Taxonomy" id="1567552"/>
    <lineage>
        <taxon>Eukaryota</taxon>
        <taxon>Fungi</taxon>
        <taxon>Dikarya</taxon>
        <taxon>Ascomycota</taxon>
        <taxon>Pezizomycotina</taxon>
        <taxon>Sordariomycetes</taxon>
        <taxon>Hypocreomycetidae</taxon>
        <taxon>Hypocreales</taxon>
        <taxon>Hypocreaceae</taxon>
        <taxon>Trichoderma</taxon>
    </lineage>
</organism>
<evidence type="ECO:0000256" key="1">
    <source>
        <dbReference type="SAM" id="Phobius"/>
    </source>
</evidence>
<keyword evidence="3" id="KW-1185">Reference proteome</keyword>
<proteinExistence type="predicted"/>
<feature type="transmembrane region" description="Helical" evidence="1">
    <location>
        <begin position="152"/>
        <end position="168"/>
    </location>
</feature>
<comment type="caution">
    <text evidence="2">The sequence shown here is derived from an EMBL/GenBank/DDBJ whole genome shotgun (WGS) entry which is preliminary data.</text>
</comment>